<dbReference type="InterPro" id="IPR031421">
    <property type="entry name" value="DUF4666"/>
</dbReference>
<comment type="caution">
    <text evidence="2">The sequence shown here is derived from an EMBL/GenBank/DDBJ whole genome shotgun (WGS) entry which is preliminary data.</text>
</comment>
<protein>
    <submittedName>
        <fullName evidence="2">Uncharacterized protein</fullName>
    </submittedName>
</protein>
<dbReference type="PANTHER" id="PTHR33730:SF4">
    <property type="entry name" value="OS05G0542732 PROTEIN"/>
    <property type="match status" value="1"/>
</dbReference>
<dbReference type="Pfam" id="PF15697">
    <property type="entry name" value="DUF4666"/>
    <property type="match status" value="1"/>
</dbReference>
<evidence type="ECO:0000313" key="2">
    <source>
        <dbReference type="EMBL" id="KAK9290491.1"/>
    </source>
</evidence>
<evidence type="ECO:0000313" key="3">
    <source>
        <dbReference type="Proteomes" id="UP001415857"/>
    </source>
</evidence>
<name>A0AAP0SA64_LIQFO</name>
<dbReference type="PANTHER" id="PTHR33730">
    <property type="entry name" value="OS05G0542732 PROTEIN-RELATED"/>
    <property type="match status" value="1"/>
</dbReference>
<dbReference type="EMBL" id="JBBPBK010000002">
    <property type="protein sequence ID" value="KAK9290491.1"/>
    <property type="molecule type" value="Genomic_DNA"/>
</dbReference>
<reference evidence="2 3" key="1">
    <citation type="journal article" date="2024" name="Plant J.">
        <title>Genome sequences and population genomics reveal climatic adaptation and genomic divergence between two closely related sweetgum species.</title>
        <authorList>
            <person name="Xu W.Q."/>
            <person name="Ren C.Q."/>
            <person name="Zhang X.Y."/>
            <person name="Comes H.P."/>
            <person name="Liu X.H."/>
            <person name="Li Y.G."/>
            <person name="Kettle C.J."/>
            <person name="Jalonen R."/>
            <person name="Gaisberger H."/>
            <person name="Ma Y.Z."/>
            <person name="Qiu Y.X."/>
        </authorList>
    </citation>
    <scope>NUCLEOTIDE SEQUENCE [LARGE SCALE GENOMIC DNA]</scope>
    <source>
        <strain evidence="2">Hangzhou</strain>
    </source>
</reference>
<dbReference type="Proteomes" id="UP001415857">
    <property type="component" value="Unassembled WGS sequence"/>
</dbReference>
<gene>
    <name evidence="2" type="ORF">L1049_008661</name>
</gene>
<feature type="compositionally biased region" description="Basic and acidic residues" evidence="1">
    <location>
        <begin position="30"/>
        <end position="42"/>
    </location>
</feature>
<sequence length="98" mass="10608">MATANWQEVRLVGLVWEDRFLSGELNQVNQKEEVEQDQEIRVGSKPSRTVGSINLERSRSNGGGGGHGYRSGEVSPTIEPPSSKVSTCGFCSAVRKTG</sequence>
<feature type="region of interest" description="Disordered" evidence="1">
    <location>
        <begin position="30"/>
        <end position="86"/>
    </location>
</feature>
<proteinExistence type="predicted"/>
<accession>A0AAP0SA64</accession>
<dbReference type="AlphaFoldDB" id="A0AAP0SA64"/>
<organism evidence="2 3">
    <name type="scientific">Liquidambar formosana</name>
    <name type="common">Formosan gum</name>
    <dbReference type="NCBI Taxonomy" id="63359"/>
    <lineage>
        <taxon>Eukaryota</taxon>
        <taxon>Viridiplantae</taxon>
        <taxon>Streptophyta</taxon>
        <taxon>Embryophyta</taxon>
        <taxon>Tracheophyta</taxon>
        <taxon>Spermatophyta</taxon>
        <taxon>Magnoliopsida</taxon>
        <taxon>eudicotyledons</taxon>
        <taxon>Gunneridae</taxon>
        <taxon>Pentapetalae</taxon>
        <taxon>Saxifragales</taxon>
        <taxon>Altingiaceae</taxon>
        <taxon>Liquidambar</taxon>
    </lineage>
</organism>
<evidence type="ECO:0000256" key="1">
    <source>
        <dbReference type="SAM" id="MobiDB-lite"/>
    </source>
</evidence>
<keyword evidence="3" id="KW-1185">Reference proteome</keyword>